<dbReference type="GO" id="GO:0004072">
    <property type="term" value="F:aspartate kinase activity"/>
    <property type="evidence" value="ECO:0007669"/>
    <property type="project" value="UniProtKB-EC"/>
</dbReference>
<evidence type="ECO:0000259" key="10">
    <source>
        <dbReference type="Pfam" id="PF00696"/>
    </source>
</evidence>
<evidence type="ECO:0000256" key="2">
    <source>
        <dbReference type="ARBA" id="ARBA00010122"/>
    </source>
</evidence>
<dbReference type="Gene3D" id="3.40.1160.10">
    <property type="entry name" value="Acetylglutamate kinase-like"/>
    <property type="match status" value="1"/>
</dbReference>
<dbReference type="SUPFAM" id="SSF55021">
    <property type="entry name" value="ACT-like"/>
    <property type="match status" value="2"/>
</dbReference>
<comment type="pathway">
    <text evidence="9">Amino-acid biosynthesis; L-methionine biosynthesis via de novo pathway; L-homoserine from L-aspartate: step 1/3.</text>
</comment>
<dbReference type="InterPro" id="IPR018042">
    <property type="entry name" value="Aspartate_kinase_CS"/>
</dbReference>
<evidence type="ECO:0000313" key="11">
    <source>
        <dbReference type="EMBL" id="QOS39249.1"/>
    </source>
</evidence>
<organism evidence="11 12">
    <name type="scientific">Treponema rectale</name>
    <dbReference type="NCBI Taxonomy" id="744512"/>
    <lineage>
        <taxon>Bacteria</taxon>
        <taxon>Pseudomonadati</taxon>
        <taxon>Spirochaetota</taxon>
        <taxon>Spirochaetia</taxon>
        <taxon>Spirochaetales</taxon>
        <taxon>Treponemataceae</taxon>
        <taxon>Treponema</taxon>
    </lineage>
</organism>
<evidence type="ECO:0000256" key="8">
    <source>
        <dbReference type="RuleBase" id="RU003448"/>
    </source>
</evidence>
<comment type="similarity">
    <text evidence="2 8">Belongs to the aspartokinase family.</text>
</comment>
<dbReference type="InterPro" id="IPR036393">
    <property type="entry name" value="AceGlu_kinase-like_sf"/>
</dbReference>
<dbReference type="UniPathway" id="UPA00051">
    <property type="reaction ID" value="UER00462"/>
</dbReference>
<dbReference type="Pfam" id="PF00696">
    <property type="entry name" value="AA_kinase"/>
    <property type="match status" value="1"/>
</dbReference>
<dbReference type="InterPro" id="IPR001048">
    <property type="entry name" value="Asp/Glu/Uridylate_kinase"/>
</dbReference>
<dbReference type="CDD" id="cd04890">
    <property type="entry name" value="ACT_AK-like_1"/>
    <property type="match status" value="1"/>
</dbReference>
<keyword evidence="4" id="KW-0547">Nucleotide-binding</keyword>
<keyword evidence="9" id="KW-0028">Amino-acid biosynthesis</keyword>
<keyword evidence="3 8" id="KW-0808">Transferase</keyword>
<comment type="catalytic activity">
    <reaction evidence="7 8">
        <text>L-aspartate + ATP = 4-phospho-L-aspartate + ADP</text>
        <dbReference type="Rhea" id="RHEA:23776"/>
        <dbReference type="ChEBI" id="CHEBI:29991"/>
        <dbReference type="ChEBI" id="CHEBI:30616"/>
        <dbReference type="ChEBI" id="CHEBI:57535"/>
        <dbReference type="ChEBI" id="CHEBI:456216"/>
        <dbReference type="EC" id="2.7.2.4"/>
    </reaction>
</comment>
<comment type="pathway">
    <text evidence="1 9">Amino-acid biosynthesis; L-lysine biosynthesis via DAP pathway; (S)-tetrahydrodipicolinate from L-aspartate: step 1/4.</text>
</comment>
<dbReference type="InterPro" id="IPR001341">
    <property type="entry name" value="Asp_kinase"/>
</dbReference>
<dbReference type="UniPathway" id="UPA00034">
    <property type="reaction ID" value="UER00015"/>
</dbReference>
<dbReference type="SUPFAM" id="SSF53633">
    <property type="entry name" value="Carbamate kinase-like"/>
    <property type="match status" value="1"/>
</dbReference>
<dbReference type="PANTHER" id="PTHR21499:SF67">
    <property type="entry name" value="ASPARTOKINASE 3"/>
    <property type="match status" value="1"/>
</dbReference>
<evidence type="ECO:0000256" key="1">
    <source>
        <dbReference type="ARBA" id="ARBA00004766"/>
    </source>
</evidence>
<dbReference type="KEGG" id="trc:DYE49_01785"/>
<reference evidence="11 12" key="1">
    <citation type="submission" date="2018-08" db="EMBL/GenBank/DDBJ databases">
        <title>The first complete genome of Treponema rectale (CHPAT), a commensal spirochete of the bovine rectum.</title>
        <authorList>
            <person name="Staton G.J."/>
            <person name="Clegg S.R."/>
            <person name="Carter S.D."/>
            <person name="Radford A.D."/>
            <person name="Darby A."/>
            <person name="Hall N."/>
            <person name="Birtles R.J."/>
            <person name="Evans N.J."/>
        </authorList>
    </citation>
    <scope>NUCLEOTIDE SEQUENCE [LARGE SCALE GENOMIC DNA]</scope>
    <source>
        <strain evidence="11 12">CHPA</strain>
    </source>
</reference>
<sequence length="436" mass="48597">MIVTKFGGSSLACAKQLEKVKNIVLSNPERCVVVVSAPGKRNSDDIKITDLLYTLRSHIKYGVPDNDILNMILSRYQEIEEELHLDMNIVDEMRNFFNSLDKDCSSGEVVSRGEHYCAKLVARYLGFTFVDAADILFFTFDGDIDYEKSQAATKAAIEKYGRIVVPGFYGVYPNNDIHLFSRGGSDITGAYMSVFAKASVYENWTDVSGIYAVDPRLAKDAKIIRSISYDELRELSCMGANVLHEDSVKPCQDAEIPIHILNTNEPENEGTIIKANATSLTPITGIAGKKGFVSFTLHKRRMSKEIGFVYRALKIFTKYNVNIEHLPTGMNTVSFIIEEENVRSTMHKIVADLESELDCEVELERDIGMLAIVGEEMRENIIPVSSVLEILKENKIDINCVVKAPDEVTMLVGVKESLLSSCVSVVYSGLRKQGLI</sequence>
<dbReference type="PANTHER" id="PTHR21499">
    <property type="entry name" value="ASPARTATE KINASE"/>
    <property type="match status" value="1"/>
</dbReference>
<dbReference type="PROSITE" id="PS00324">
    <property type="entry name" value="ASPARTOKINASE"/>
    <property type="match status" value="1"/>
</dbReference>
<dbReference type="EC" id="2.7.2.4" evidence="8"/>
<dbReference type="GO" id="GO:0005829">
    <property type="term" value="C:cytosol"/>
    <property type="evidence" value="ECO:0007669"/>
    <property type="project" value="TreeGrafter"/>
</dbReference>
<evidence type="ECO:0000256" key="9">
    <source>
        <dbReference type="RuleBase" id="RU004249"/>
    </source>
</evidence>
<gene>
    <name evidence="11" type="ORF">DYE49_01785</name>
</gene>
<dbReference type="UniPathway" id="UPA00050">
    <property type="reaction ID" value="UER00461"/>
</dbReference>
<dbReference type="NCBIfam" id="NF006540">
    <property type="entry name" value="PRK09034.1"/>
    <property type="match status" value="1"/>
</dbReference>
<evidence type="ECO:0000313" key="12">
    <source>
        <dbReference type="Proteomes" id="UP000593591"/>
    </source>
</evidence>
<comment type="pathway">
    <text evidence="9">Amino-acid biosynthesis; L-threonine biosynthesis; L-threonine from L-aspartate: step 1/5.</text>
</comment>
<proteinExistence type="inferred from homology"/>
<dbReference type="GO" id="GO:0009089">
    <property type="term" value="P:lysine biosynthetic process via diaminopimelate"/>
    <property type="evidence" value="ECO:0007669"/>
    <property type="project" value="UniProtKB-UniPathway"/>
</dbReference>
<protein>
    <recommendedName>
        <fullName evidence="8">Aspartokinase</fullName>
        <ecNumber evidence="8">2.7.2.4</ecNumber>
    </recommendedName>
</protein>
<evidence type="ECO:0000256" key="3">
    <source>
        <dbReference type="ARBA" id="ARBA00022679"/>
    </source>
</evidence>
<dbReference type="InterPro" id="IPR045865">
    <property type="entry name" value="ACT-like_dom_sf"/>
</dbReference>
<dbReference type="Proteomes" id="UP000593591">
    <property type="component" value="Chromosome"/>
</dbReference>
<dbReference type="GO" id="GO:0009088">
    <property type="term" value="P:threonine biosynthetic process"/>
    <property type="evidence" value="ECO:0007669"/>
    <property type="project" value="UniProtKB-UniPathway"/>
</dbReference>
<evidence type="ECO:0000256" key="4">
    <source>
        <dbReference type="ARBA" id="ARBA00022741"/>
    </source>
</evidence>
<evidence type="ECO:0000256" key="7">
    <source>
        <dbReference type="ARBA" id="ARBA00047872"/>
    </source>
</evidence>
<dbReference type="GO" id="GO:0009090">
    <property type="term" value="P:homoserine biosynthetic process"/>
    <property type="evidence" value="ECO:0007669"/>
    <property type="project" value="TreeGrafter"/>
</dbReference>
<dbReference type="GO" id="GO:0005524">
    <property type="term" value="F:ATP binding"/>
    <property type="evidence" value="ECO:0007669"/>
    <property type="project" value="UniProtKB-KW"/>
</dbReference>
<name>A0A7M1XI84_9SPIR</name>
<evidence type="ECO:0000256" key="6">
    <source>
        <dbReference type="ARBA" id="ARBA00022840"/>
    </source>
</evidence>
<dbReference type="NCBIfam" id="TIGR00657">
    <property type="entry name" value="asp_kinases"/>
    <property type="match status" value="1"/>
</dbReference>
<evidence type="ECO:0000256" key="5">
    <source>
        <dbReference type="ARBA" id="ARBA00022777"/>
    </source>
</evidence>
<dbReference type="AlphaFoldDB" id="A0A7M1XI84"/>
<keyword evidence="6" id="KW-0067">ATP-binding</keyword>
<dbReference type="EMBL" id="CP031517">
    <property type="protein sequence ID" value="QOS39249.1"/>
    <property type="molecule type" value="Genomic_DNA"/>
</dbReference>
<accession>A0A7M1XI84</accession>
<feature type="domain" description="Aspartate/glutamate/uridylate kinase" evidence="10">
    <location>
        <begin position="1"/>
        <end position="262"/>
    </location>
</feature>
<keyword evidence="5 8" id="KW-0418">Kinase</keyword>
<dbReference type="Gene3D" id="3.30.2130.10">
    <property type="entry name" value="VC0802-like"/>
    <property type="match status" value="1"/>
</dbReference>